<keyword evidence="2" id="KW-0479">Metal-binding</keyword>
<dbReference type="GO" id="GO:0005737">
    <property type="term" value="C:cytoplasm"/>
    <property type="evidence" value="ECO:0007669"/>
    <property type="project" value="TreeGrafter"/>
</dbReference>
<dbReference type="Gene3D" id="3.40.1260.20">
    <property type="entry name" value="Ribonuclease E, catalytic domain"/>
    <property type="match status" value="1"/>
</dbReference>
<proteinExistence type="predicted"/>
<dbReference type="Pfam" id="PF10150">
    <property type="entry name" value="RNase_E_G"/>
    <property type="match status" value="1"/>
</dbReference>
<dbReference type="GO" id="GO:0016787">
    <property type="term" value="F:hydrolase activity"/>
    <property type="evidence" value="ECO:0007669"/>
    <property type="project" value="UniProtKB-KW"/>
</dbReference>
<comment type="cofactor">
    <cofactor evidence="1">
        <name>Mg(2+)</name>
        <dbReference type="ChEBI" id="CHEBI:18420"/>
    </cofactor>
</comment>
<protein>
    <submittedName>
        <fullName evidence="7">Rne/Rng family ribonuclease</fullName>
    </submittedName>
</protein>
<organism evidence="7 8">
    <name type="scientific">Sneathiella litorea</name>
    <dbReference type="NCBI Taxonomy" id="2606216"/>
    <lineage>
        <taxon>Bacteria</taxon>
        <taxon>Pseudomonadati</taxon>
        <taxon>Pseudomonadota</taxon>
        <taxon>Alphaproteobacteria</taxon>
        <taxon>Sneathiellales</taxon>
        <taxon>Sneathiellaceae</taxon>
        <taxon>Sneathiella</taxon>
    </lineage>
</organism>
<dbReference type="Proteomes" id="UP000476030">
    <property type="component" value="Unassembled WGS sequence"/>
</dbReference>
<keyword evidence="8" id="KW-1185">Reference proteome</keyword>
<evidence type="ECO:0000259" key="6">
    <source>
        <dbReference type="PROSITE" id="PS50126"/>
    </source>
</evidence>
<name>A0A6L8W8L5_9PROT</name>
<reference evidence="7 8" key="1">
    <citation type="submission" date="2019-12" db="EMBL/GenBank/DDBJ databases">
        <title>Snethiella sp. nov. sp. isolated from sea sand.</title>
        <authorList>
            <person name="Kim J."/>
            <person name="Jeong S.E."/>
            <person name="Jung H.S."/>
            <person name="Jeon C.O."/>
        </authorList>
    </citation>
    <scope>NUCLEOTIDE SEQUENCE [LARGE SCALE GENOMIC DNA]</scope>
    <source>
        <strain evidence="7 8">DP05</strain>
    </source>
</reference>
<dbReference type="InterPro" id="IPR019307">
    <property type="entry name" value="RNA-bd_AU-1/RNase_E/G"/>
</dbReference>
<evidence type="ECO:0000256" key="3">
    <source>
        <dbReference type="ARBA" id="ARBA00022801"/>
    </source>
</evidence>
<evidence type="ECO:0000256" key="1">
    <source>
        <dbReference type="ARBA" id="ARBA00001946"/>
    </source>
</evidence>
<evidence type="ECO:0000313" key="8">
    <source>
        <dbReference type="Proteomes" id="UP000476030"/>
    </source>
</evidence>
<dbReference type="GO" id="GO:0003723">
    <property type="term" value="F:RNA binding"/>
    <property type="evidence" value="ECO:0007669"/>
    <property type="project" value="UniProtKB-KW"/>
</dbReference>
<comment type="caution">
    <text evidence="7">The sequence shown here is derived from an EMBL/GenBank/DDBJ whole genome shotgun (WGS) entry which is preliminary data.</text>
</comment>
<keyword evidence="4" id="KW-0460">Magnesium</keyword>
<dbReference type="EMBL" id="WTUW01000002">
    <property type="protein sequence ID" value="MZR31445.1"/>
    <property type="molecule type" value="Genomic_DNA"/>
</dbReference>
<evidence type="ECO:0000256" key="2">
    <source>
        <dbReference type="ARBA" id="ARBA00022723"/>
    </source>
</evidence>
<evidence type="ECO:0000313" key="7">
    <source>
        <dbReference type="EMBL" id="MZR31445.1"/>
    </source>
</evidence>
<dbReference type="Gene3D" id="2.40.50.140">
    <property type="entry name" value="Nucleic acid-binding proteins"/>
    <property type="match status" value="1"/>
</dbReference>
<keyword evidence="5" id="KW-0694">RNA-binding</keyword>
<dbReference type="GO" id="GO:0046872">
    <property type="term" value="F:metal ion binding"/>
    <property type="evidence" value="ECO:0007669"/>
    <property type="project" value="UniProtKB-KW"/>
</dbReference>
<dbReference type="SMART" id="SM00316">
    <property type="entry name" value="S1"/>
    <property type="match status" value="1"/>
</dbReference>
<evidence type="ECO:0000256" key="5">
    <source>
        <dbReference type="ARBA" id="ARBA00022884"/>
    </source>
</evidence>
<dbReference type="PROSITE" id="PS50126">
    <property type="entry name" value="S1"/>
    <property type="match status" value="1"/>
</dbReference>
<dbReference type="CDD" id="cd04453">
    <property type="entry name" value="S1_RNase_E"/>
    <property type="match status" value="1"/>
</dbReference>
<accession>A0A6L8W8L5</accession>
<sequence length="468" mass="51322">MNETLLIEDGLFETRAALKQNNQIVELQIERPENISRIGDFYHGRIAKILPDMNLAFVDLGSPDDGFLQLDDIPTDAINISSAVHEGEKLLVQVIKDKKGDKGLQLGCRVALSGPNLIYRPLAKGLTVSKSIKAKDNRNRLEKLLSPSCQTSGITVRTSAQNVTDEDLSREVQALQNEWAEIQAAQAAAKKPGPIGRPKTPLTSILKNLFTTNTDVIVNNTATLIATKEYVLRHAPGVQPKITLWDKQAPLFEVMEVEAELDTALQKYVSLPSGGNITIEPTEAAIIIDVNSAGNTRAAGLQSAALTTNIEAAHEICRQIRLRNLSGIIIIDFIQMNGKGEVGRLTDTLRKNLDQDPRPTRLIGMTELGLMQITRKRDRPALQEIMNKPCAACDGDGHLQNDIATLAGLIRALQNQARFSHSATLNVEAGVELALTLRKHHTLIEKELARRIAVSTNAQLADFEYRIG</sequence>
<dbReference type="GO" id="GO:0004540">
    <property type="term" value="F:RNA nuclease activity"/>
    <property type="evidence" value="ECO:0007669"/>
    <property type="project" value="InterPro"/>
</dbReference>
<dbReference type="GO" id="GO:0006364">
    <property type="term" value="P:rRNA processing"/>
    <property type="evidence" value="ECO:0007669"/>
    <property type="project" value="TreeGrafter"/>
</dbReference>
<dbReference type="SUPFAM" id="SSF50249">
    <property type="entry name" value="Nucleic acid-binding proteins"/>
    <property type="match status" value="1"/>
</dbReference>
<dbReference type="InterPro" id="IPR004659">
    <property type="entry name" value="RNase_E/G"/>
</dbReference>
<dbReference type="InterPro" id="IPR012340">
    <property type="entry name" value="NA-bd_OB-fold"/>
</dbReference>
<dbReference type="InterPro" id="IPR003029">
    <property type="entry name" value="S1_domain"/>
</dbReference>
<dbReference type="PANTHER" id="PTHR30001:SF0">
    <property type="entry name" value="RIBONUCLEASE G"/>
    <property type="match status" value="1"/>
</dbReference>
<feature type="domain" description="S1 motif" evidence="6">
    <location>
        <begin position="39"/>
        <end position="109"/>
    </location>
</feature>
<evidence type="ECO:0000256" key="4">
    <source>
        <dbReference type="ARBA" id="ARBA00022842"/>
    </source>
</evidence>
<dbReference type="AlphaFoldDB" id="A0A6L8W8L5"/>
<dbReference type="RefSeq" id="WP_161315950.1">
    <property type="nucleotide sequence ID" value="NZ_WTUW01000002.1"/>
</dbReference>
<gene>
    <name evidence="7" type="ORF">GQE98_12450</name>
</gene>
<keyword evidence="3" id="KW-0378">Hydrolase</keyword>
<dbReference type="PANTHER" id="PTHR30001">
    <property type="entry name" value="RIBONUCLEASE"/>
    <property type="match status" value="1"/>
</dbReference>
<dbReference type="NCBIfam" id="TIGR00757">
    <property type="entry name" value="RNaseEG"/>
    <property type="match status" value="1"/>
</dbReference>